<dbReference type="Gene3D" id="3.10.310.20">
    <property type="entry name" value="DHHA2 domain"/>
    <property type="match status" value="1"/>
</dbReference>
<gene>
    <name evidence="11" type="ORF">P0082_10135</name>
</gene>
<keyword evidence="5 11" id="KW-0378">Hydrolase</keyword>
<reference evidence="11 12" key="1">
    <citation type="submission" date="2023-04" db="EMBL/GenBank/DDBJ databases">
        <title>Spirochaete genome identified in red abalone sample constitutes a novel genus.</title>
        <authorList>
            <person name="Sharma S.P."/>
            <person name="Purcell C.M."/>
            <person name="Hyde J.R."/>
            <person name="Severin A.J."/>
        </authorList>
    </citation>
    <scope>NUCLEOTIDE SEQUENCE [LARGE SCALE GENOMIC DNA]</scope>
    <source>
        <strain evidence="11 12">SP-2023</strain>
    </source>
</reference>
<dbReference type="SUPFAM" id="SSF75138">
    <property type="entry name" value="HprK N-terminal domain-like"/>
    <property type="match status" value="1"/>
</dbReference>
<dbReference type="GO" id="GO:0004427">
    <property type="term" value="F:inorganic diphosphate phosphatase activity"/>
    <property type="evidence" value="ECO:0007669"/>
    <property type="project" value="UniProtKB-EC"/>
</dbReference>
<accession>A0ABY8MFQ7</accession>
<dbReference type="RefSeq" id="WP_326927018.1">
    <property type="nucleotide sequence ID" value="NZ_CP123443.1"/>
</dbReference>
<dbReference type="InterPro" id="IPR028979">
    <property type="entry name" value="Ser_kin/Pase_Hpr-like_N_sf"/>
</dbReference>
<dbReference type="InterPro" id="IPR004097">
    <property type="entry name" value="DHHA2"/>
</dbReference>
<comment type="cofactor">
    <cofactor evidence="1">
        <name>Mn(2+)</name>
        <dbReference type="ChEBI" id="CHEBI:29035"/>
    </cofactor>
</comment>
<comment type="catalytic activity">
    <reaction evidence="8">
        <text>diphosphate + H2O = 2 phosphate + H(+)</text>
        <dbReference type="Rhea" id="RHEA:24576"/>
        <dbReference type="ChEBI" id="CHEBI:15377"/>
        <dbReference type="ChEBI" id="CHEBI:15378"/>
        <dbReference type="ChEBI" id="CHEBI:33019"/>
        <dbReference type="ChEBI" id="CHEBI:43474"/>
        <dbReference type="EC" id="3.6.1.1"/>
    </reaction>
</comment>
<dbReference type="InterPro" id="IPR000644">
    <property type="entry name" value="CBS_dom"/>
</dbReference>
<evidence type="ECO:0000256" key="8">
    <source>
        <dbReference type="ARBA" id="ARBA00047820"/>
    </source>
</evidence>
<dbReference type="Pfam" id="PF07085">
    <property type="entry name" value="DRTGG"/>
    <property type="match status" value="1"/>
</dbReference>
<feature type="domain" description="CBS" evidence="9">
    <location>
        <begin position="266"/>
        <end position="312"/>
    </location>
</feature>
<dbReference type="Pfam" id="PF02833">
    <property type="entry name" value="DHHA2"/>
    <property type="match status" value="1"/>
</dbReference>
<dbReference type="Gene3D" id="3.90.1640.10">
    <property type="entry name" value="inorganic pyrophosphatase (n-terminal core)"/>
    <property type="match status" value="2"/>
</dbReference>
<name>A0ABY8MFQ7_9SPIO</name>
<evidence type="ECO:0000256" key="5">
    <source>
        <dbReference type="ARBA" id="ARBA00022801"/>
    </source>
</evidence>
<dbReference type="SMART" id="SM01131">
    <property type="entry name" value="DHHA2"/>
    <property type="match status" value="1"/>
</dbReference>
<evidence type="ECO:0000256" key="2">
    <source>
        <dbReference type="ARBA" id="ARBA00011643"/>
    </source>
</evidence>
<dbReference type="SUPFAM" id="SSF64182">
    <property type="entry name" value="DHH phosphoesterases"/>
    <property type="match status" value="1"/>
</dbReference>
<dbReference type="SMART" id="SM00116">
    <property type="entry name" value="CBS"/>
    <property type="match status" value="2"/>
</dbReference>
<keyword evidence="6" id="KW-0464">Manganese</keyword>
<dbReference type="Proteomes" id="UP001228690">
    <property type="component" value="Chromosome"/>
</dbReference>
<evidence type="ECO:0000256" key="4">
    <source>
        <dbReference type="ARBA" id="ARBA00022723"/>
    </source>
</evidence>
<dbReference type="Pfam" id="PF00571">
    <property type="entry name" value="CBS"/>
    <property type="match status" value="1"/>
</dbReference>
<evidence type="ECO:0000313" key="11">
    <source>
        <dbReference type="EMBL" id="WGK68832.1"/>
    </source>
</evidence>
<dbReference type="NCBIfam" id="NF011443">
    <property type="entry name" value="PRK14869.1-5"/>
    <property type="match status" value="1"/>
</dbReference>
<proteinExistence type="predicted"/>
<dbReference type="Gene3D" id="3.40.1390.20">
    <property type="entry name" value="HprK N-terminal domain-like"/>
    <property type="match status" value="1"/>
</dbReference>
<feature type="domain" description="DHHA2" evidence="10">
    <location>
        <begin position="425"/>
        <end position="552"/>
    </location>
</feature>
<evidence type="ECO:0000256" key="7">
    <source>
        <dbReference type="ARBA" id="ARBA00032535"/>
    </source>
</evidence>
<dbReference type="InterPro" id="IPR038763">
    <property type="entry name" value="DHH_sf"/>
</dbReference>
<comment type="subunit">
    <text evidence="2">Homohexamer.</text>
</comment>
<sequence length="554" mass="61942">MHKSTADINLREDIIICGHRNPDTDSVCSAYGLQRYKEALGQESRHIAVRCGRLNPQTKYIFSHLGIEPPPLLPDINYRVHNIMSPVCLSSPYASISQAAQVMKEQSLRLVPVQNEQDQYQGVYTLDEMTNFLIERTRSTYTNYEIVLENLINILDAQVVMRGKQTIVNAGFLVGSMDRDQIAEYFNNLDLTRFFLVIGRRRRIISAAMAQGIAGVIITGDSLSDEEIRELDPSYQGWVLRSSQHSENVTRASAMASSVRTHLSREVRTITPDGLLEEAKQILEYQPGLPVVDNEGRLYGMVRRSDVINIRKPRLILTDHNEPTQSILGSEHAEIIQIIDHHRLSPRPTSKPINFLTAPVGSTCTLVSELFLELSKTLPMDAAKILLSGVISDTVMLRSPTTTDRDREVVTRLAKITGIDPMQLGTDIYTNGSMLKGMPIDKIIKNDFKEFEHNGIKLGVGQIEVVSICEIDDMRDGLLAGLDNLTLAKGGSYHWTVLLVTNIHTCDSILLSSDYARGQAKLGYEKSEKQIYDLPGVMSRKKQLLPALLEALTD</sequence>
<evidence type="ECO:0000313" key="12">
    <source>
        <dbReference type="Proteomes" id="UP001228690"/>
    </source>
</evidence>
<evidence type="ECO:0000259" key="9">
    <source>
        <dbReference type="SMART" id="SM00116"/>
    </source>
</evidence>
<protein>
    <recommendedName>
        <fullName evidence="3">inorganic diphosphatase</fullName>
        <ecNumber evidence="3">3.6.1.1</ecNumber>
    </recommendedName>
    <alternativeName>
        <fullName evidence="7">Pyrophosphate phospho-hydrolase</fullName>
    </alternativeName>
</protein>
<dbReference type="InterPro" id="IPR001667">
    <property type="entry name" value="DDH_dom"/>
</dbReference>
<keyword evidence="4" id="KW-0479">Metal-binding</keyword>
<organism evidence="11 12">
    <name type="scientific">Candidatus Haliotispira prima</name>
    <dbReference type="NCBI Taxonomy" id="3034016"/>
    <lineage>
        <taxon>Bacteria</taxon>
        <taxon>Pseudomonadati</taxon>
        <taxon>Spirochaetota</taxon>
        <taxon>Spirochaetia</taxon>
        <taxon>Spirochaetales</taxon>
        <taxon>Spirochaetaceae</taxon>
        <taxon>Candidatus Haliotispira</taxon>
    </lineage>
</organism>
<dbReference type="InterPro" id="IPR038222">
    <property type="entry name" value="DHHA2_dom_sf"/>
</dbReference>
<dbReference type="Pfam" id="PF01368">
    <property type="entry name" value="DHH"/>
    <property type="match status" value="1"/>
</dbReference>
<dbReference type="PANTHER" id="PTHR12112">
    <property type="entry name" value="BNIP - RELATED"/>
    <property type="match status" value="1"/>
</dbReference>
<feature type="domain" description="CBS" evidence="9">
    <location>
        <begin position="86"/>
        <end position="134"/>
    </location>
</feature>
<dbReference type="InterPro" id="IPR046342">
    <property type="entry name" value="CBS_dom_sf"/>
</dbReference>
<dbReference type="PANTHER" id="PTHR12112:SF22">
    <property type="entry name" value="MANGANESE-DEPENDENT INORGANIC PYROPHOSPHATASE-RELATED"/>
    <property type="match status" value="1"/>
</dbReference>
<evidence type="ECO:0000259" key="10">
    <source>
        <dbReference type="SMART" id="SM01131"/>
    </source>
</evidence>
<dbReference type="SUPFAM" id="SSF54631">
    <property type="entry name" value="CBS-domain pair"/>
    <property type="match status" value="1"/>
</dbReference>
<dbReference type="EMBL" id="CP123443">
    <property type="protein sequence ID" value="WGK68832.1"/>
    <property type="molecule type" value="Genomic_DNA"/>
</dbReference>
<evidence type="ECO:0000256" key="1">
    <source>
        <dbReference type="ARBA" id="ARBA00001936"/>
    </source>
</evidence>
<dbReference type="EC" id="3.6.1.1" evidence="3"/>
<evidence type="ECO:0000256" key="3">
    <source>
        <dbReference type="ARBA" id="ARBA00012146"/>
    </source>
</evidence>
<keyword evidence="12" id="KW-1185">Reference proteome</keyword>
<dbReference type="InterPro" id="IPR010766">
    <property type="entry name" value="DRTGG"/>
</dbReference>
<evidence type="ECO:0000256" key="6">
    <source>
        <dbReference type="ARBA" id="ARBA00023211"/>
    </source>
</evidence>